<keyword evidence="2" id="KW-1185">Reference proteome</keyword>
<proteinExistence type="predicted"/>
<evidence type="ECO:0000313" key="1">
    <source>
        <dbReference type="EMBL" id="KAJ0035658.1"/>
    </source>
</evidence>
<protein>
    <submittedName>
        <fullName evidence="1">Uncharacterized protein</fullName>
    </submittedName>
</protein>
<comment type="caution">
    <text evidence="1">The sequence shown here is derived from an EMBL/GenBank/DDBJ whole genome shotgun (WGS) entry which is preliminary data.</text>
</comment>
<organism evidence="1 2">
    <name type="scientific">Pistacia integerrima</name>
    <dbReference type="NCBI Taxonomy" id="434235"/>
    <lineage>
        <taxon>Eukaryota</taxon>
        <taxon>Viridiplantae</taxon>
        <taxon>Streptophyta</taxon>
        <taxon>Embryophyta</taxon>
        <taxon>Tracheophyta</taxon>
        <taxon>Spermatophyta</taxon>
        <taxon>Magnoliopsida</taxon>
        <taxon>eudicotyledons</taxon>
        <taxon>Gunneridae</taxon>
        <taxon>Pentapetalae</taxon>
        <taxon>rosids</taxon>
        <taxon>malvids</taxon>
        <taxon>Sapindales</taxon>
        <taxon>Anacardiaceae</taxon>
        <taxon>Pistacia</taxon>
    </lineage>
</organism>
<evidence type="ECO:0000313" key="2">
    <source>
        <dbReference type="Proteomes" id="UP001163603"/>
    </source>
</evidence>
<name>A0ACC0YGX0_9ROSI</name>
<gene>
    <name evidence="1" type="ORF">Pint_25692</name>
</gene>
<dbReference type="Proteomes" id="UP001163603">
    <property type="component" value="Chromosome 7"/>
</dbReference>
<sequence length="121" mass="13784">MQYPINLQDFQDAEPDALVHCTSAIIEHFSEKGIRCNVALKALCKKKGLNVEGANLIGVDSLGMDVRVFSGVEVRTHRFPFKVQAASEFAAEKQIQQLLFPRARRKKFRTQQDMLKDPDFF</sequence>
<accession>A0ACC0YGX0</accession>
<dbReference type="EMBL" id="CM047742">
    <property type="protein sequence ID" value="KAJ0035658.1"/>
    <property type="molecule type" value="Genomic_DNA"/>
</dbReference>
<reference evidence="2" key="1">
    <citation type="journal article" date="2023" name="G3 (Bethesda)">
        <title>Genome assembly and association tests identify interacting loci associated with vigor, precocity, and sex in interspecific pistachio rootstocks.</title>
        <authorList>
            <person name="Palmer W."/>
            <person name="Jacygrad E."/>
            <person name="Sagayaradj S."/>
            <person name="Cavanaugh K."/>
            <person name="Han R."/>
            <person name="Bertier L."/>
            <person name="Beede B."/>
            <person name="Kafkas S."/>
            <person name="Golino D."/>
            <person name="Preece J."/>
            <person name="Michelmore R."/>
        </authorList>
    </citation>
    <scope>NUCLEOTIDE SEQUENCE [LARGE SCALE GENOMIC DNA]</scope>
</reference>